<gene>
    <name evidence="2" type="ORF">EJ357_22660</name>
</gene>
<protein>
    <submittedName>
        <fullName evidence="2">Phage tail protein</fullName>
    </submittedName>
</protein>
<evidence type="ECO:0000313" key="2">
    <source>
        <dbReference type="EMBL" id="AZQ35935.1"/>
    </source>
</evidence>
<keyword evidence="3" id="KW-1185">Reference proteome</keyword>
<dbReference type="OrthoDB" id="2183194at2"/>
<accession>A0A3Q9EUA1</accession>
<sequence length="1449" mass="149563">MSFLVASGHVDVTANTREAKDELERFIDKLKRVGPEAARAFDRADRQAAKLEGTLGRIKALGNIRLRADLEDRAGAGIAAMRDSIRDLQRQSPVQLRARFSGDTAQLVAMAQAMRDLRDDTSRTSTPLTGLATRSAAAAAALQLLDNAAGDASRSLRTLRGRVAATADAMRDLRDTTARAGTAMNAFANRAQTADGRLNTLSGNTRTLRGDLDDLDGSLRRVGGSMGALRPSLGGLGSGGGGGGGGLEKLTQAALLLSPALIPVAASLTAIAAKAAAAGAGVAAFAVAAAGQIKDLAEASQAQTKYNEAVEQYGRGSAEAAKAALEQQRALARMPAATQQAAASLSVLKDEYNAWSDALAADTMPVVTKSLGLFQAMLPQLTPTVRGVSAELQHLMDVAAGGMQTPGFDQFMNKLAGWSAGAIADATRGLVKFSQALDGGEVGSDMQEFMDYVRANGPLVADTFGNLAKAAAHLLVAASDVGVGILDVANAFAKLVASIPTSVLSTMLELYAALKLVSLGVAGVNAVVTSSAIARLGAYFTLMRTAGVGPTLSATAASMTRVQKASVGLGVLGVAAFAINELAEASRGAPPDLDKLNTALKTLATTGKFTGELKATFGDMDGFVAKLGKLKTESAALEKAKPFTAFSGLGAFTDTAITKLDDLVRGAESVGATKDDFKAVDQQLAAMATNGYANQAAEHFRNFKAAALAGGMSLKEFNAAFPGYRAAAAGLKAEADLAAAGMGAFGQQAMATKAKLDAQKSAADGLRASLIALNDTNRSAYDAQLAFEQGIDDLTASFKENGATLDEHTEAGRRNGEAMSNVSKRHDEMIVSALAAGDSMASMKSESEGLRATMMELATKGFKGNTKAATEYVNRLLGTPESVETSIRLERQAAITGLQEVQAAIKKTPNAKSVKVDTLNAAAIKALEAVGLKTKQLPDGRTEVFTANGQSLGDIAAVAKALNNLNGKTANTYTNHNITYHYRSDGASFLGPSGRYASGGRVRGYASGGDVQAFPSGGYVDGPGTSTSDSILAMMGSGAAAMVSNTEYVVRAAAVAKYGVGFLDALNAGRLRLAGFAKGGKVSKAEKDARKSATPDLTISHFGKMAGYKTTEFAGDMARPDSLNDLVGTLNNWRNQIKKATHGSAETKLLKQLDGAGKALLANEKKLAGVNKALESAKGKLDDLKGKFDQLKTSVSSSLVSFGNITKIGEYGTSPETLIKQLSMDAGRTTEFAKQLEALKAKGLNATAIADIAGAGITGGGMATAQSLLTATPEQIKHINELQKQLETSANKAGTTTADAMYGAGIKAAEGLVKGLTAQQKAIEAAMMAIAKGMEKSLKAALGIKSPAKLMEPIGEFSAMGVEAGWTKRLAKGDTLLSGNTAGLRVRPALMPGASGGAATATMAPVVNLTVNVSSNDLLTSSAKRKAFADLLAKETNDALLTYQKGRRR</sequence>
<feature type="coiled-coil region" evidence="1">
    <location>
        <begin position="1167"/>
        <end position="1194"/>
    </location>
</feature>
<reference evidence="2 3" key="1">
    <citation type="journal article" date="2019" name="Int. J. Syst. Evol. Microbiol.">
        <title>Streptomyces cyaneochromogenes sp. nov., a blue pigment-producing actinomycete from manganese-contaminated soil.</title>
        <authorList>
            <person name="Tang X."/>
            <person name="Zhao J."/>
            <person name="Li K."/>
            <person name="Chen Z."/>
            <person name="Sun Y."/>
            <person name="Gao J."/>
        </authorList>
    </citation>
    <scope>NUCLEOTIDE SEQUENCE [LARGE SCALE GENOMIC DNA]</scope>
    <source>
        <strain evidence="2 3">MK-45</strain>
    </source>
</reference>
<dbReference type="RefSeq" id="WP_126393402.1">
    <property type="nucleotide sequence ID" value="NZ_CP034539.1"/>
</dbReference>
<organism evidence="2 3">
    <name type="scientific">Streptomyces cyaneochromogenes</name>
    <dbReference type="NCBI Taxonomy" id="2496836"/>
    <lineage>
        <taxon>Bacteria</taxon>
        <taxon>Bacillati</taxon>
        <taxon>Actinomycetota</taxon>
        <taxon>Actinomycetes</taxon>
        <taxon>Kitasatosporales</taxon>
        <taxon>Streptomycetaceae</taxon>
        <taxon>Streptomyces</taxon>
    </lineage>
</organism>
<name>A0A3Q9EUA1_9ACTN</name>
<dbReference type="EMBL" id="CP034539">
    <property type="protein sequence ID" value="AZQ35935.1"/>
    <property type="molecule type" value="Genomic_DNA"/>
</dbReference>
<evidence type="ECO:0000313" key="3">
    <source>
        <dbReference type="Proteomes" id="UP000280298"/>
    </source>
</evidence>
<dbReference type="Proteomes" id="UP000280298">
    <property type="component" value="Chromosome"/>
</dbReference>
<dbReference type="KEGG" id="scya:EJ357_22660"/>
<proteinExistence type="predicted"/>
<evidence type="ECO:0000256" key="1">
    <source>
        <dbReference type="SAM" id="Coils"/>
    </source>
</evidence>
<keyword evidence="1" id="KW-0175">Coiled coil</keyword>